<comment type="caution">
    <text evidence="2">The sequence shown here is derived from an EMBL/GenBank/DDBJ whole genome shotgun (WGS) entry which is preliminary data.</text>
</comment>
<dbReference type="Proteomes" id="UP001218188">
    <property type="component" value="Unassembled WGS sequence"/>
</dbReference>
<proteinExistence type="predicted"/>
<name>A0AAD6TLE2_9AGAR</name>
<accession>A0AAD6TLE2</accession>
<reference evidence="2" key="1">
    <citation type="submission" date="2023-03" db="EMBL/GenBank/DDBJ databases">
        <title>Massive genome expansion in bonnet fungi (Mycena s.s.) driven by repeated elements and novel gene families across ecological guilds.</title>
        <authorList>
            <consortium name="Lawrence Berkeley National Laboratory"/>
            <person name="Harder C.B."/>
            <person name="Miyauchi S."/>
            <person name="Viragh M."/>
            <person name="Kuo A."/>
            <person name="Thoen E."/>
            <person name="Andreopoulos B."/>
            <person name="Lu D."/>
            <person name="Skrede I."/>
            <person name="Drula E."/>
            <person name="Henrissat B."/>
            <person name="Morin E."/>
            <person name="Kohler A."/>
            <person name="Barry K."/>
            <person name="LaButti K."/>
            <person name="Morin E."/>
            <person name="Salamov A."/>
            <person name="Lipzen A."/>
            <person name="Mereny Z."/>
            <person name="Hegedus B."/>
            <person name="Baldrian P."/>
            <person name="Stursova M."/>
            <person name="Weitz H."/>
            <person name="Taylor A."/>
            <person name="Grigoriev I.V."/>
            <person name="Nagy L.G."/>
            <person name="Martin F."/>
            <person name="Kauserud H."/>
        </authorList>
    </citation>
    <scope>NUCLEOTIDE SEQUENCE</scope>
    <source>
        <strain evidence="2">CBHHK200</strain>
    </source>
</reference>
<keyword evidence="3" id="KW-1185">Reference proteome</keyword>
<evidence type="ECO:0000313" key="2">
    <source>
        <dbReference type="EMBL" id="KAJ7045972.1"/>
    </source>
</evidence>
<organism evidence="2 3">
    <name type="scientific">Mycena alexandri</name>
    <dbReference type="NCBI Taxonomy" id="1745969"/>
    <lineage>
        <taxon>Eukaryota</taxon>
        <taxon>Fungi</taxon>
        <taxon>Dikarya</taxon>
        <taxon>Basidiomycota</taxon>
        <taxon>Agaricomycotina</taxon>
        <taxon>Agaricomycetes</taxon>
        <taxon>Agaricomycetidae</taxon>
        <taxon>Agaricales</taxon>
        <taxon>Marasmiineae</taxon>
        <taxon>Mycenaceae</taxon>
        <taxon>Mycena</taxon>
    </lineage>
</organism>
<sequence length="255" mass="28526">MEPKASGHYARQILDGQTFYHVGLAESSNGAGKDIQRRGTINLPQVRILPIVKHVPQMRLRTLLAHYDARFRAPVGVILWMRFGAGVKASKDHMPLQPKASTAPMTPKSQYIDSGAEYLILRCSYNTTGLMHFDEQSLKPRRTRDWKSELLSPSEDSESYASGRQMTPHGHLLNERSLPLHIADAKCLDWGGGAYNKNPETWLNFGLLGDRRSTQLATLQCPGSRGDDDHCEFASMDAYPVAKHHASDSPEWAFL</sequence>
<protein>
    <submittedName>
        <fullName evidence="2">Uncharacterized protein</fullName>
    </submittedName>
</protein>
<evidence type="ECO:0000313" key="3">
    <source>
        <dbReference type="Proteomes" id="UP001218188"/>
    </source>
</evidence>
<evidence type="ECO:0000256" key="1">
    <source>
        <dbReference type="SAM" id="MobiDB-lite"/>
    </source>
</evidence>
<dbReference type="AlphaFoldDB" id="A0AAD6TLE2"/>
<feature type="region of interest" description="Disordered" evidence="1">
    <location>
        <begin position="144"/>
        <end position="166"/>
    </location>
</feature>
<gene>
    <name evidence="2" type="ORF">C8F04DRAFT_1335193</name>
</gene>
<dbReference type="EMBL" id="JARJCM010000004">
    <property type="protein sequence ID" value="KAJ7045972.1"/>
    <property type="molecule type" value="Genomic_DNA"/>
</dbReference>